<comment type="caution">
    <text evidence="3">The sequence shown here is derived from an EMBL/GenBank/DDBJ whole genome shotgun (WGS) entry which is preliminary data.</text>
</comment>
<evidence type="ECO:0000259" key="2">
    <source>
        <dbReference type="PROSITE" id="PS50966"/>
    </source>
</evidence>
<dbReference type="RefSeq" id="WP_194696130.1">
    <property type="nucleotide sequence ID" value="NZ_JADKPO010000010.1"/>
</dbReference>
<evidence type="ECO:0000313" key="4">
    <source>
        <dbReference type="Proteomes" id="UP000660668"/>
    </source>
</evidence>
<sequence>MARWTEAQVTKVAPDDSSMTAARKLLNPALWSETGSTDILVWGKCQGSGKSPYQVSVDLAGPAYRCSCPSRKFPCKHALALLLLWVRGSGDVAEVGKAAGFAQEWVEERAARAERTETRKASEERSPDPVARAKRLDERLALMTAGLDDFGRWLLDLVRAGTAAARQQPYSWWDTAAARLVDAQLPGLAQQVRDMGSEVHRRGDWADHLLAACGRWWTATRAWTIRDSLDADAMADLRAYLGWAQPTAEVRAADSLSGTFLVLGGHRTDDGRLRQQRTWLRDEASGELLVVLDFAAGPTPMATPQLAGTVVSATVSRYPGTTPRRALFAEDPVVTRSDSVLPDPVAVQAAQASRAERLAGTPWIDHVPVVLADIAAMAGDRPCVVDRTGHRLDLVDDDTSLWPLLAITGGHPADVFGELSGGRFRPLTLRVDDRLVAL</sequence>
<dbReference type="InterPro" id="IPR007527">
    <property type="entry name" value="Znf_SWIM"/>
</dbReference>
<dbReference type="PROSITE" id="PS50966">
    <property type="entry name" value="ZF_SWIM"/>
    <property type="match status" value="1"/>
</dbReference>
<protein>
    <submittedName>
        <fullName evidence="3">SWIM zinc finger family protein</fullName>
    </submittedName>
</protein>
<name>A0A930VI64_9ACTN</name>
<dbReference type="AlphaFoldDB" id="A0A930VI64"/>
<organism evidence="3 4">
    <name type="scientific">Nocardioides agariphilus</name>
    <dbReference type="NCBI Taxonomy" id="433664"/>
    <lineage>
        <taxon>Bacteria</taxon>
        <taxon>Bacillati</taxon>
        <taxon>Actinomycetota</taxon>
        <taxon>Actinomycetes</taxon>
        <taxon>Propionibacteriales</taxon>
        <taxon>Nocardioidaceae</taxon>
        <taxon>Nocardioides</taxon>
    </lineage>
</organism>
<keyword evidence="1" id="KW-0863">Zinc-finger</keyword>
<dbReference type="EMBL" id="JADKPO010000010">
    <property type="protein sequence ID" value="MBF4767989.1"/>
    <property type="molecule type" value="Genomic_DNA"/>
</dbReference>
<evidence type="ECO:0000313" key="3">
    <source>
        <dbReference type="EMBL" id="MBF4767989.1"/>
    </source>
</evidence>
<proteinExistence type="predicted"/>
<keyword evidence="4" id="KW-1185">Reference proteome</keyword>
<dbReference type="Pfam" id="PF04434">
    <property type="entry name" value="SWIM"/>
    <property type="match status" value="1"/>
</dbReference>
<evidence type="ECO:0000256" key="1">
    <source>
        <dbReference type="PROSITE-ProRule" id="PRU00325"/>
    </source>
</evidence>
<keyword evidence="1" id="KW-0479">Metal-binding</keyword>
<dbReference type="Proteomes" id="UP000660668">
    <property type="component" value="Unassembled WGS sequence"/>
</dbReference>
<gene>
    <name evidence="3" type="ORF">ISU10_09440</name>
</gene>
<accession>A0A930VI64</accession>
<keyword evidence="1" id="KW-0862">Zinc</keyword>
<feature type="domain" description="SWIM-type" evidence="2">
    <location>
        <begin position="53"/>
        <end position="86"/>
    </location>
</feature>
<dbReference type="GO" id="GO:0008270">
    <property type="term" value="F:zinc ion binding"/>
    <property type="evidence" value="ECO:0007669"/>
    <property type="project" value="UniProtKB-KW"/>
</dbReference>
<reference evidence="3" key="1">
    <citation type="submission" date="2020-11" db="EMBL/GenBank/DDBJ databases">
        <title>Nocardioides cynanchi sp. nov., isolated from soil of rhizosphere of Cynanchum wilfordii.</title>
        <authorList>
            <person name="Lee J.-S."/>
            <person name="Suh M.K."/>
            <person name="Kim J.-S."/>
        </authorList>
    </citation>
    <scope>NUCLEOTIDE SEQUENCE</scope>
    <source>
        <strain evidence="3">KCTC 19276</strain>
    </source>
</reference>